<feature type="compositionally biased region" description="Low complexity" evidence="1">
    <location>
        <begin position="203"/>
        <end position="212"/>
    </location>
</feature>
<sequence length="218" mass="23628">MFNLCRSSREGVQGQDSKSTKSKNESLPVRTLLPPPPSSKKSVSAEASMVDYLSGDMYGSENASNISQNSNNTHVSSPQAPKFTFSSPESERDTSPPFIGQPKYDEPPQTAKPLEPLLPSAPWEVKVPTSLPPPPAKYNQRQQFFEQHSSSGSTSPVYDGLAAQAQNLSLSQGKKEVHDSGVSTKQAKPEDALFKDLLDFAKSKPSPSSSKPTSHRTH</sequence>
<gene>
    <name evidence="2" type="ORF">GIB67_029765</name>
</gene>
<keyword evidence="3" id="KW-1185">Reference proteome</keyword>
<dbReference type="Proteomes" id="UP000541444">
    <property type="component" value="Unassembled WGS sequence"/>
</dbReference>
<organism evidence="2 3">
    <name type="scientific">Kingdonia uniflora</name>
    <dbReference type="NCBI Taxonomy" id="39325"/>
    <lineage>
        <taxon>Eukaryota</taxon>
        <taxon>Viridiplantae</taxon>
        <taxon>Streptophyta</taxon>
        <taxon>Embryophyta</taxon>
        <taxon>Tracheophyta</taxon>
        <taxon>Spermatophyta</taxon>
        <taxon>Magnoliopsida</taxon>
        <taxon>Ranunculales</taxon>
        <taxon>Circaeasteraceae</taxon>
        <taxon>Kingdonia</taxon>
    </lineage>
</organism>
<evidence type="ECO:0000313" key="3">
    <source>
        <dbReference type="Proteomes" id="UP000541444"/>
    </source>
</evidence>
<reference evidence="2 3" key="1">
    <citation type="journal article" date="2020" name="IScience">
        <title>Genome Sequencing of the Endangered Kingdonia uniflora (Circaeasteraceae, Ranunculales) Reveals Potential Mechanisms of Evolutionary Specialization.</title>
        <authorList>
            <person name="Sun Y."/>
            <person name="Deng T."/>
            <person name="Zhang A."/>
            <person name="Moore M.J."/>
            <person name="Landis J.B."/>
            <person name="Lin N."/>
            <person name="Zhang H."/>
            <person name="Zhang X."/>
            <person name="Huang J."/>
            <person name="Zhang X."/>
            <person name="Sun H."/>
            <person name="Wang H."/>
        </authorList>
    </citation>
    <scope>NUCLEOTIDE SEQUENCE [LARGE SCALE GENOMIC DNA]</scope>
    <source>
        <strain evidence="2">TB1705</strain>
        <tissue evidence="2">Leaf</tissue>
    </source>
</reference>
<evidence type="ECO:0000256" key="1">
    <source>
        <dbReference type="SAM" id="MobiDB-lite"/>
    </source>
</evidence>
<evidence type="ECO:0000313" key="2">
    <source>
        <dbReference type="EMBL" id="KAF6167127.1"/>
    </source>
</evidence>
<feature type="region of interest" description="Disordered" evidence="1">
    <location>
        <begin position="1"/>
        <end position="218"/>
    </location>
</feature>
<name>A0A7J7NIX7_9MAGN</name>
<dbReference type="AlphaFoldDB" id="A0A7J7NIX7"/>
<feature type="compositionally biased region" description="Polar residues" evidence="1">
    <location>
        <begin position="139"/>
        <end position="156"/>
    </location>
</feature>
<dbReference type="OrthoDB" id="2018246at2759"/>
<dbReference type="EMBL" id="JACGCM010000764">
    <property type="protein sequence ID" value="KAF6167127.1"/>
    <property type="molecule type" value="Genomic_DNA"/>
</dbReference>
<protein>
    <submittedName>
        <fullName evidence="2">Uncharacterized protein</fullName>
    </submittedName>
</protein>
<accession>A0A7J7NIX7</accession>
<feature type="compositionally biased region" description="Basic and acidic residues" evidence="1">
    <location>
        <begin position="187"/>
        <end position="202"/>
    </location>
</feature>
<comment type="caution">
    <text evidence="2">The sequence shown here is derived from an EMBL/GenBank/DDBJ whole genome shotgun (WGS) entry which is preliminary data.</text>
</comment>
<feature type="compositionally biased region" description="Polar residues" evidence="1">
    <location>
        <begin position="61"/>
        <end position="88"/>
    </location>
</feature>
<proteinExistence type="predicted"/>